<evidence type="ECO:0000256" key="5">
    <source>
        <dbReference type="ARBA" id="ARBA00022801"/>
    </source>
</evidence>
<dbReference type="AlphaFoldDB" id="A0A2S6CBU5"/>
<dbReference type="PANTHER" id="PTHR11802">
    <property type="entry name" value="SERINE PROTEASE FAMILY S10 SERINE CARBOXYPEPTIDASE"/>
    <property type="match status" value="1"/>
</dbReference>
<evidence type="ECO:0000256" key="3">
    <source>
        <dbReference type="ARBA" id="ARBA00022670"/>
    </source>
</evidence>
<evidence type="ECO:0000256" key="1">
    <source>
        <dbReference type="ARBA" id="ARBA00009431"/>
    </source>
</evidence>
<dbReference type="STRING" id="357750.A0A2S6CBU5"/>
<name>A0A2S6CBU5_9PEZI</name>
<dbReference type="GO" id="GO:0006508">
    <property type="term" value="P:proteolysis"/>
    <property type="evidence" value="ECO:0007669"/>
    <property type="project" value="UniProtKB-KW"/>
</dbReference>
<evidence type="ECO:0000256" key="6">
    <source>
        <dbReference type="ARBA" id="ARBA00023180"/>
    </source>
</evidence>
<reference evidence="9" key="1">
    <citation type="journal article" date="2017" name="bioRxiv">
        <title>Conservation of a gene cluster reveals novel cercosporin biosynthetic mechanisms and extends production to the genus Colletotrichum.</title>
        <authorList>
            <person name="de Jonge R."/>
            <person name="Ebert M.K."/>
            <person name="Huitt-Roehl C.R."/>
            <person name="Pal P."/>
            <person name="Suttle J.C."/>
            <person name="Spanner R.E."/>
            <person name="Neubauer J.D."/>
            <person name="Jurick W.M.II."/>
            <person name="Stott K.A."/>
            <person name="Secor G.A."/>
            <person name="Thomma B.P.H.J."/>
            <person name="Van de Peer Y."/>
            <person name="Townsend C.A."/>
            <person name="Bolton M.D."/>
        </authorList>
    </citation>
    <scope>NUCLEOTIDE SEQUENCE [LARGE SCALE GENOMIC DNA]</scope>
    <source>
        <strain evidence="9">CBS538.71</strain>
    </source>
</reference>
<accession>A0A2S6CBU5</accession>
<dbReference type="PRINTS" id="PR00724">
    <property type="entry name" value="CRBOXYPTASEC"/>
</dbReference>
<feature type="chain" id="PRO_5015393319" description="Carboxypeptidase" evidence="7">
    <location>
        <begin position="16"/>
        <end position="531"/>
    </location>
</feature>
<protein>
    <recommendedName>
        <fullName evidence="10">Carboxypeptidase</fullName>
    </recommendedName>
</protein>
<dbReference type="OrthoDB" id="3637400at2759"/>
<organism evidence="8 9">
    <name type="scientific">Cercospora berteroae</name>
    <dbReference type="NCBI Taxonomy" id="357750"/>
    <lineage>
        <taxon>Eukaryota</taxon>
        <taxon>Fungi</taxon>
        <taxon>Dikarya</taxon>
        <taxon>Ascomycota</taxon>
        <taxon>Pezizomycotina</taxon>
        <taxon>Dothideomycetes</taxon>
        <taxon>Dothideomycetidae</taxon>
        <taxon>Mycosphaerellales</taxon>
        <taxon>Mycosphaerellaceae</taxon>
        <taxon>Cercospora</taxon>
    </lineage>
</organism>
<dbReference type="InterPro" id="IPR001563">
    <property type="entry name" value="Peptidase_S10"/>
</dbReference>
<feature type="signal peptide" evidence="7">
    <location>
        <begin position="1"/>
        <end position="15"/>
    </location>
</feature>
<sequence>MKLISVASLALTCLGQFPAPPRGVTVVERHSGNTLISYKKTTICESSPGVNAYAGYVYLPPGTLRDSGFNQTDPINTFFWFFENRKDPRNAPLTIVQLGGLGVSSMSGPVVLNGPCIVEPDSNSTKLNTWSWNTNSNMLYLDQPVRVGFSYSSLQNYTVDLITNQFTELNSTGATPQQNVKFLVGTFSKPGEVDVASTLTAAAVSTWHFLQAWVQKFPHYEPKDRKINLATDGGSSGPTFFNFFERQNEHTRNATDQSASKEMVLTLDTLFMTSPCADPMMYRSYPEIVRDNTHGIEIVNVSIRDQMLDMLYRQDGCLDQLWKCGNLTQIYDREGMGANASVNQVCANANQLCNKMRQLPLTVSGRNIFDFTLHNERVLDPFYQGFLNRPHVQDDLGVPLNWTSYSEAVRNASSFTAQAFHRDPDRIAYLLDRGVKVHLMYGDRSYGCNWLAGEDFSLRINRAHASQFQSAGYAPISVNTSCTVVGQVRQHGNFSFSVVYDAPLAVAAYQRETAYRIFDRALNNLDIARFK</sequence>
<evidence type="ECO:0000313" key="9">
    <source>
        <dbReference type="Proteomes" id="UP000237631"/>
    </source>
</evidence>
<dbReference type="GO" id="GO:0000324">
    <property type="term" value="C:fungal-type vacuole"/>
    <property type="evidence" value="ECO:0007669"/>
    <property type="project" value="TreeGrafter"/>
</dbReference>
<dbReference type="Gene3D" id="3.40.50.1820">
    <property type="entry name" value="alpha/beta hydrolase"/>
    <property type="match status" value="1"/>
</dbReference>
<proteinExistence type="inferred from homology"/>
<evidence type="ECO:0008006" key="10">
    <source>
        <dbReference type="Google" id="ProtNLM"/>
    </source>
</evidence>
<comment type="similarity">
    <text evidence="1">Belongs to the peptidase S10 family.</text>
</comment>
<dbReference type="Proteomes" id="UP000237631">
    <property type="component" value="Unassembled WGS sequence"/>
</dbReference>
<evidence type="ECO:0000313" key="8">
    <source>
        <dbReference type="EMBL" id="PPJ57197.1"/>
    </source>
</evidence>
<evidence type="ECO:0000256" key="4">
    <source>
        <dbReference type="ARBA" id="ARBA00022729"/>
    </source>
</evidence>
<dbReference type="GO" id="GO:0004185">
    <property type="term" value="F:serine-type carboxypeptidase activity"/>
    <property type="evidence" value="ECO:0007669"/>
    <property type="project" value="InterPro"/>
</dbReference>
<dbReference type="EMBL" id="PNEN01000500">
    <property type="protein sequence ID" value="PPJ57197.1"/>
    <property type="molecule type" value="Genomic_DNA"/>
</dbReference>
<comment type="caution">
    <text evidence="8">The sequence shown here is derived from an EMBL/GenBank/DDBJ whole genome shotgun (WGS) entry which is preliminary data.</text>
</comment>
<keyword evidence="4 7" id="KW-0732">Signal</keyword>
<dbReference type="PANTHER" id="PTHR11802:SF189">
    <property type="entry name" value="CARBOXYPEPTIDASE"/>
    <property type="match status" value="1"/>
</dbReference>
<keyword evidence="6" id="KW-0325">Glycoprotein</keyword>
<dbReference type="InterPro" id="IPR029058">
    <property type="entry name" value="AB_hydrolase_fold"/>
</dbReference>
<evidence type="ECO:0000256" key="7">
    <source>
        <dbReference type="SAM" id="SignalP"/>
    </source>
</evidence>
<dbReference type="SUPFAM" id="SSF53474">
    <property type="entry name" value="alpha/beta-Hydrolases"/>
    <property type="match status" value="1"/>
</dbReference>
<keyword evidence="5" id="KW-0378">Hydrolase</keyword>
<keyword evidence="2" id="KW-0121">Carboxypeptidase</keyword>
<keyword evidence="3" id="KW-0645">Protease</keyword>
<dbReference type="Pfam" id="PF00450">
    <property type="entry name" value="Peptidase_S10"/>
    <property type="match status" value="1"/>
</dbReference>
<gene>
    <name evidence="8" type="ORF">CBER1_07013</name>
</gene>
<keyword evidence="9" id="KW-1185">Reference proteome</keyword>
<evidence type="ECO:0000256" key="2">
    <source>
        <dbReference type="ARBA" id="ARBA00022645"/>
    </source>
</evidence>